<accession>A0A6P3XPE2</accession>
<dbReference type="Proteomes" id="UP000515204">
    <property type="component" value="Unplaced"/>
</dbReference>
<dbReference type="GO" id="GO:0004984">
    <property type="term" value="F:olfactory receptor activity"/>
    <property type="evidence" value="ECO:0007669"/>
    <property type="project" value="InterPro"/>
</dbReference>
<evidence type="ECO:0000256" key="4">
    <source>
        <dbReference type="ARBA" id="ARBA00022692"/>
    </source>
</evidence>
<evidence type="ECO:0000256" key="2">
    <source>
        <dbReference type="ARBA" id="ARBA00022475"/>
    </source>
</evidence>
<dbReference type="OrthoDB" id="6597368at2759"/>
<dbReference type="KEGG" id="dqu:106747240"/>
<keyword evidence="11" id="KW-1185">Reference proteome</keyword>
<evidence type="ECO:0000313" key="11">
    <source>
        <dbReference type="Proteomes" id="UP000515204"/>
    </source>
</evidence>
<dbReference type="Pfam" id="PF02949">
    <property type="entry name" value="7tm_6"/>
    <property type="match status" value="1"/>
</dbReference>
<reference evidence="12" key="1">
    <citation type="submission" date="2025-08" db="UniProtKB">
        <authorList>
            <consortium name="RefSeq"/>
        </authorList>
    </citation>
    <scope>IDENTIFICATION</scope>
</reference>
<keyword evidence="9" id="KW-0807">Transducer</keyword>
<gene>
    <name evidence="12" type="primary">LOC106747240</name>
</gene>
<dbReference type="GeneID" id="106747240"/>
<dbReference type="GO" id="GO:0007165">
    <property type="term" value="P:signal transduction"/>
    <property type="evidence" value="ECO:0007669"/>
    <property type="project" value="UniProtKB-KW"/>
</dbReference>
<dbReference type="GO" id="GO:0005886">
    <property type="term" value="C:plasma membrane"/>
    <property type="evidence" value="ECO:0007669"/>
    <property type="project" value="UniProtKB-SubCell"/>
</dbReference>
<protein>
    <submittedName>
        <fullName evidence="12">Odorant receptor 22c-like</fullName>
    </submittedName>
</protein>
<feature type="transmembrane region" description="Helical" evidence="10">
    <location>
        <begin position="82"/>
        <end position="105"/>
    </location>
</feature>
<dbReference type="PANTHER" id="PTHR21137">
    <property type="entry name" value="ODORANT RECEPTOR"/>
    <property type="match status" value="1"/>
</dbReference>
<comment type="subcellular location">
    <subcellularLocation>
        <location evidence="1">Cell membrane</location>
        <topology evidence="1">Multi-pass membrane protein</topology>
    </subcellularLocation>
</comment>
<dbReference type="AlphaFoldDB" id="A0A6P3XPE2"/>
<dbReference type="RefSeq" id="XP_014480077.1">
    <property type="nucleotide sequence ID" value="XM_014624591.1"/>
</dbReference>
<keyword evidence="2" id="KW-1003">Cell membrane</keyword>
<sequence length="214" mass="24369">MMTEDWKDCANNDSEMYKAVSKAKLSDYIVNATISLHTVAVFFYCINTVLDNVDITDPTIEIPHIYKMEFPLDIKTQSTYKFVLIIEMIHVLVSSWGLGILNVLLLTLALDTPDATEKIMRSLSYYSVTNLEAFIFCYAGEYLINKSKAIGYAAYNAAWYNMEPKHSRILWIIILRSQKELTLTIGKLMDLSLRRFASIMNSAGSYISVLLAMQ</sequence>
<keyword evidence="6 10" id="KW-1133">Transmembrane helix</keyword>
<keyword evidence="5" id="KW-0552">Olfaction</keyword>
<dbReference type="GO" id="GO:0005549">
    <property type="term" value="F:odorant binding"/>
    <property type="evidence" value="ECO:0007669"/>
    <property type="project" value="InterPro"/>
</dbReference>
<evidence type="ECO:0000256" key="7">
    <source>
        <dbReference type="ARBA" id="ARBA00023136"/>
    </source>
</evidence>
<dbReference type="PANTHER" id="PTHR21137:SF35">
    <property type="entry name" value="ODORANT RECEPTOR 19A-RELATED"/>
    <property type="match status" value="1"/>
</dbReference>
<evidence type="ECO:0000256" key="6">
    <source>
        <dbReference type="ARBA" id="ARBA00022989"/>
    </source>
</evidence>
<evidence type="ECO:0000313" key="12">
    <source>
        <dbReference type="RefSeq" id="XP_014480077.1"/>
    </source>
</evidence>
<feature type="transmembrane region" description="Helical" evidence="10">
    <location>
        <begin position="125"/>
        <end position="144"/>
    </location>
</feature>
<keyword evidence="8" id="KW-0675">Receptor</keyword>
<dbReference type="InterPro" id="IPR004117">
    <property type="entry name" value="7tm6_olfct_rcpt"/>
</dbReference>
<organism evidence="11 12">
    <name type="scientific">Dinoponera quadriceps</name>
    <name type="common">South American ant</name>
    <dbReference type="NCBI Taxonomy" id="609295"/>
    <lineage>
        <taxon>Eukaryota</taxon>
        <taxon>Metazoa</taxon>
        <taxon>Ecdysozoa</taxon>
        <taxon>Arthropoda</taxon>
        <taxon>Hexapoda</taxon>
        <taxon>Insecta</taxon>
        <taxon>Pterygota</taxon>
        <taxon>Neoptera</taxon>
        <taxon>Endopterygota</taxon>
        <taxon>Hymenoptera</taxon>
        <taxon>Apocrita</taxon>
        <taxon>Aculeata</taxon>
        <taxon>Formicoidea</taxon>
        <taxon>Formicidae</taxon>
        <taxon>Ponerinae</taxon>
        <taxon>Ponerini</taxon>
        <taxon>Dinoponera</taxon>
    </lineage>
</organism>
<evidence type="ECO:0000256" key="8">
    <source>
        <dbReference type="ARBA" id="ARBA00023170"/>
    </source>
</evidence>
<keyword evidence="7 10" id="KW-0472">Membrane</keyword>
<proteinExistence type="predicted"/>
<evidence type="ECO:0000256" key="10">
    <source>
        <dbReference type="SAM" id="Phobius"/>
    </source>
</evidence>
<keyword evidence="3" id="KW-0716">Sensory transduction</keyword>
<evidence type="ECO:0000256" key="1">
    <source>
        <dbReference type="ARBA" id="ARBA00004651"/>
    </source>
</evidence>
<keyword evidence="4 10" id="KW-0812">Transmembrane</keyword>
<evidence type="ECO:0000256" key="3">
    <source>
        <dbReference type="ARBA" id="ARBA00022606"/>
    </source>
</evidence>
<name>A0A6P3XPE2_DINQU</name>
<evidence type="ECO:0000256" key="9">
    <source>
        <dbReference type="ARBA" id="ARBA00023224"/>
    </source>
</evidence>
<evidence type="ECO:0000256" key="5">
    <source>
        <dbReference type="ARBA" id="ARBA00022725"/>
    </source>
</evidence>